<accession>A0A2B7ZI05</accession>
<evidence type="ECO:0000259" key="2">
    <source>
        <dbReference type="Pfam" id="PF13391"/>
    </source>
</evidence>
<feature type="region of interest" description="Disordered" evidence="1">
    <location>
        <begin position="1"/>
        <end position="75"/>
    </location>
</feature>
<gene>
    <name evidence="3" type="ORF">GX50_03594</name>
</gene>
<dbReference type="Proteomes" id="UP000226031">
    <property type="component" value="Unassembled WGS sequence"/>
</dbReference>
<evidence type="ECO:0000313" key="4">
    <source>
        <dbReference type="Proteomes" id="UP000226031"/>
    </source>
</evidence>
<protein>
    <recommendedName>
        <fullName evidence="2">HNH nuclease domain-containing protein</fullName>
    </recommendedName>
</protein>
<evidence type="ECO:0000313" key="3">
    <source>
        <dbReference type="EMBL" id="PGH33606.1"/>
    </source>
</evidence>
<proteinExistence type="predicted"/>
<keyword evidence="4" id="KW-1185">Reference proteome</keyword>
<reference evidence="3 4" key="1">
    <citation type="submission" date="2017-10" db="EMBL/GenBank/DDBJ databases">
        <title>Comparative genomics in systemic dimorphic fungi from Ajellomycetaceae.</title>
        <authorList>
            <person name="Munoz J.F."/>
            <person name="Mcewen J.G."/>
            <person name="Clay O.K."/>
            <person name="Cuomo C.A."/>
        </authorList>
    </citation>
    <scope>NUCLEOTIDE SEQUENCE [LARGE SCALE GENOMIC DNA]</scope>
    <source>
        <strain evidence="3 4">UAMH4076</strain>
    </source>
</reference>
<feature type="compositionally biased region" description="Low complexity" evidence="1">
    <location>
        <begin position="13"/>
        <end position="30"/>
    </location>
</feature>
<comment type="caution">
    <text evidence="3">The sequence shown here is derived from an EMBL/GenBank/DDBJ whole genome shotgun (WGS) entry which is preliminary data.</text>
</comment>
<organism evidence="3 4">
    <name type="scientific">[Emmonsia] crescens</name>
    <dbReference type="NCBI Taxonomy" id="73230"/>
    <lineage>
        <taxon>Eukaryota</taxon>
        <taxon>Fungi</taxon>
        <taxon>Dikarya</taxon>
        <taxon>Ascomycota</taxon>
        <taxon>Pezizomycotina</taxon>
        <taxon>Eurotiomycetes</taxon>
        <taxon>Eurotiomycetidae</taxon>
        <taxon>Onygenales</taxon>
        <taxon>Ajellomycetaceae</taxon>
        <taxon>Emergomyces</taxon>
    </lineage>
</organism>
<feature type="domain" description="HNH nuclease" evidence="2">
    <location>
        <begin position="90"/>
        <end position="156"/>
    </location>
</feature>
<dbReference type="VEuPathDB" id="FungiDB:EMCG_05962"/>
<dbReference type="EMBL" id="PDND01000059">
    <property type="protein sequence ID" value="PGH33606.1"/>
    <property type="molecule type" value="Genomic_DNA"/>
</dbReference>
<name>A0A2B7ZI05_9EURO</name>
<evidence type="ECO:0000256" key="1">
    <source>
        <dbReference type="SAM" id="MobiDB-lite"/>
    </source>
</evidence>
<sequence length="279" mass="31308">MIDMSILRRAGCQQSRSPSAVSPAQSPSLSCSQPKASPLRQVATADTQEQEEAEMLPPPAKRRRLASYSSDGSRSRCISDQCKDRDAHRCIVTKSSGPTDAAHIVPFSLNRKDQILWSQCIEKWESLLNNGTEFIENMLTFTPTLHRCHSIRLFGLQPIEASSDGKSIKLKFYWLAQCEITSNTMMDITDIPLFPDDVELEGIKVFNVQDNHVIRSGEVIELTTLDPANKPLPDWDLLEMQWVMQCLTALKGAADIPNSEFSESARYSEIEVFDEDLSQ</sequence>
<dbReference type="AlphaFoldDB" id="A0A2B7ZI05"/>
<dbReference type="Pfam" id="PF13391">
    <property type="entry name" value="HNH_2"/>
    <property type="match status" value="1"/>
</dbReference>
<dbReference type="InterPro" id="IPR003615">
    <property type="entry name" value="HNH_nuc"/>
</dbReference>